<comment type="caution">
    <text evidence="2">The sequence shown here is derived from an EMBL/GenBank/DDBJ whole genome shotgun (WGS) entry which is preliminary data.</text>
</comment>
<feature type="region of interest" description="Disordered" evidence="1">
    <location>
        <begin position="1"/>
        <end position="46"/>
    </location>
</feature>
<dbReference type="EMBL" id="SMMG02000011">
    <property type="protein sequence ID" value="KAA3456687.1"/>
    <property type="molecule type" value="Genomic_DNA"/>
</dbReference>
<dbReference type="Proteomes" id="UP000325315">
    <property type="component" value="Unassembled WGS sequence"/>
</dbReference>
<proteinExistence type="predicted"/>
<sequence>MAEPELKPKPDSEPEPDSKPDSESEPKPDSESEPKPEVDPPNNVRFDMNDGNRIFMCRLCRNHLATWENCSHYVSGGKQPGYLCYPVVNVKTDHVSSVWFLYKFPVVNVRCNGCDTHLGEKFVSSSHVIFCLHLVALTLNKCTEVFCFIRTGYCFGMEQRSTIHPGRTESLRSMFTQNAISTRKTTAAAFPFPF</sequence>
<dbReference type="OrthoDB" id="3012298at2759"/>
<reference evidence="3" key="1">
    <citation type="journal article" date="2019" name="Plant Biotechnol. J.">
        <title>Genome sequencing of the Australian wild diploid species Gossypium australe highlights disease resistance and delayed gland morphogenesis.</title>
        <authorList>
            <person name="Cai Y."/>
            <person name="Cai X."/>
            <person name="Wang Q."/>
            <person name="Wang P."/>
            <person name="Zhang Y."/>
            <person name="Cai C."/>
            <person name="Xu Y."/>
            <person name="Wang K."/>
            <person name="Zhou Z."/>
            <person name="Wang C."/>
            <person name="Geng S."/>
            <person name="Li B."/>
            <person name="Dong Q."/>
            <person name="Hou Y."/>
            <person name="Wang H."/>
            <person name="Ai P."/>
            <person name="Liu Z."/>
            <person name="Yi F."/>
            <person name="Sun M."/>
            <person name="An G."/>
            <person name="Cheng J."/>
            <person name="Zhang Y."/>
            <person name="Shi Q."/>
            <person name="Xie Y."/>
            <person name="Shi X."/>
            <person name="Chang Y."/>
            <person name="Huang F."/>
            <person name="Chen Y."/>
            <person name="Hong S."/>
            <person name="Mi L."/>
            <person name="Sun Q."/>
            <person name="Zhang L."/>
            <person name="Zhou B."/>
            <person name="Peng R."/>
            <person name="Zhang X."/>
            <person name="Liu F."/>
        </authorList>
    </citation>
    <scope>NUCLEOTIDE SEQUENCE [LARGE SCALE GENOMIC DNA]</scope>
    <source>
        <strain evidence="3">cv. PA1801</strain>
    </source>
</reference>
<evidence type="ECO:0000313" key="3">
    <source>
        <dbReference type="Proteomes" id="UP000325315"/>
    </source>
</evidence>
<name>A0A5B6UIK1_9ROSI</name>
<dbReference type="AlphaFoldDB" id="A0A5B6UIK1"/>
<organism evidence="2 3">
    <name type="scientific">Gossypium australe</name>
    <dbReference type="NCBI Taxonomy" id="47621"/>
    <lineage>
        <taxon>Eukaryota</taxon>
        <taxon>Viridiplantae</taxon>
        <taxon>Streptophyta</taxon>
        <taxon>Embryophyta</taxon>
        <taxon>Tracheophyta</taxon>
        <taxon>Spermatophyta</taxon>
        <taxon>Magnoliopsida</taxon>
        <taxon>eudicotyledons</taxon>
        <taxon>Gunneridae</taxon>
        <taxon>Pentapetalae</taxon>
        <taxon>rosids</taxon>
        <taxon>malvids</taxon>
        <taxon>Malvales</taxon>
        <taxon>Malvaceae</taxon>
        <taxon>Malvoideae</taxon>
        <taxon>Gossypium</taxon>
    </lineage>
</organism>
<keyword evidence="3" id="KW-1185">Reference proteome</keyword>
<gene>
    <name evidence="2" type="ORF">EPI10_003460</name>
</gene>
<evidence type="ECO:0000256" key="1">
    <source>
        <dbReference type="SAM" id="MobiDB-lite"/>
    </source>
</evidence>
<protein>
    <submittedName>
        <fullName evidence="2">Chitinase 2-like</fullName>
    </submittedName>
</protein>
<evidence type="ECO:0000313" key="2">
    <source>
        <dbReference type="EMBL" id="KAA3456687.1"/>
    </source>
</evidence>
<feature type="compositionally biased region" description="Basic and acidic residues" evidence="1">
    <location>
        <begin position="1"/>
        <end position="38"/>
    </location>
</feature>
<accession>A0A5B6UIK1</accession>